<dbReference type="FunFam" id="3.30.160.60:FF:000202">
    <property type="entry name" value="Zinc finger protein 574"/>
    <property type="match status" value="1"/>
</dbReference>
<dbReference type="SMART" id="SM00355">
    <property type="entry name" value="ZnF_C2H2"/>
    <property type="match status" value="11"/>
</dbReference>
<keyword evidence="7" id="KW-0805">Transcription regulation</keyword>
<keyword evidence="3" id="KW-0479">Metal-binding</keyword>
<dbReference type="AlphaFoldDB" id="A0A182J7G3"/>
<keyword evidence="9" id="KW-0804">Transcription</keyword>
<protein>
    <recommendedName>
        <fullName evidence="13">Protein krueppel</fullName>
    </recommendedName>
</protein>
<dbReference type="PANTHER" id="PTHR14003">
    <property type="entry name" value="TRANSCRIPTIONAL REPRESSOR PROTEIN YY"/>
    <property type="match status" value="1"/>
</dbReference>
<dbReference type="GO" id="GO:0000978">
    <property type="term" value="F:RNA polymerase II cis-regulatory region sequence-specific DNA binding"/>
    <property type="evidence" value="ECO:0007669"/>
    <property type="project" value="TreeGrafter"/>
</dbReference>
<dbReference type="Pfam" id="PF00096">
    <property type="entry name" value="zf-C2H2"/>
    <property type="match status" value="8"/>
</dbReference>
<evidence type="ECO:0000313" key="12">
    <source>
        <dbReference type="EnsemblMetazoa" id="AATE012808-PA.1"/>
    </source>
</evidence>
<evidence type="ECO:0000256" key="5">
    <source>
        <dbReference type="ARBA" id="ARBA00022771"/>
    </source>
</evidence>
<dbReference type="FunFam" id="3.30.160.60:FF:000145">
    <property type="entry name" value="Zinc finger protein 574"/>
    <property type="match status" value="1"/>
</dbReference>
<evidence type="ECO:0000256" key="11">
    <source>
        <dbReference type="SAM" id="MobiDB-lite"/>
    </source>
</evidence>
<reference evidence="12" key="1">
    <citation type="submission" date="2022-08" db="UniProtKB">
        <authorList>
            <consortium name="EnsemblMetazoa"/>
        </authorList>
    </citation>
    <scope>IDENTIFICATION</scope>
    <source>
        <strain evidence="12">EBRO</strain>
    </source>
</reference>
<dbReference type="InterPro" id="IPR012934">
    <property type="entry name" value="Znf_AD"/>
</dbReference>
<dbReference type="FunFam" id="3.30.160.60:FF:000446">
    <property type="entry name" value="Zinc finger protein"/>
    <property type="match status" value="2"/>
</dbReference>
<evidence type="ECO:0008006" key="13">
    <source>
        <dbReference type="Google" id="ProtNLM"/>
    </source>
</evidence>
<dbReference type="PROSITE" id="PS00028">
    <property type="entry name" value="ZINC_FINGER_C2H2_1"/>
    <property type="match status" value="10"/>
</dbReference>
<dbReference type="VEuPathDB" id="VectorBase:AATE012808"/>
<dbReference type="FunFam" id="3.30.160.60:FF:000478">
    <property type="entry name" value="Zinc finger protein 133"/>
    <property type="match status" value="2"/>
</dbReference>
<dbReference type="GO" id="GO:0005667">
    <property type="term" value="C:transcription regulator complex"/>
    <property type="evidence" value="ECO:0007669"/>
    <property type="project" value="TreeGrafter"/>
</dbReference>
<dbReference type="InterPro" id="IPR013087">
    <property type="entry name" value="Znf_C2H2_type"/>
</dbReference>
<evidence type="ECO:0000256" key="10">
    <source>
        <dbReference type="ARBA" id="ARBA00023242"/>
    </source>
</evidence>
<dbReference type="Pfam" id="PF13912">
    <property type="entry name" value="zf-C2H2_6"/>
    <property type="match status" value="1"/>
</dbReference>
<dbReference type="GO" id="GO:0003682">
    <property type="term" value="F:chromatin binding"/>
    <property type="evidence" value="ECO:0007669"/>
    <property type="project" value="UniProtKB-ARBA"/>
</dbReference>
<dbReference type="FunFam" id="3.30.160.60:FF:000931">
    <property type="entry name" value="zinc finger protein 697"/>
    <property type="match status" value="1"/>
</dbReference>
<dbReference type="SUPFAM" id="SSF57716">
    <property type="entry name" value="Glucocorticoid receptor-like (DNA-binding domain)"/>
    <property type="match status" value="1"/>
</dbReference>
<keyword evidence="5" id="KW-0863">Zinc-finger</keyword>
<evidence type="ECO:0000256" key="2">
    <source>
        <dbReference type="ARBA" id="ARBA00006991"/>
    </source>
</evidence>
<dbReference type="GO" id="GO:0031519">
    <property type="term" value="C:PcG protein complex"/>
    <property type="evidence" value="ECO:0007669"/>
    <property type="project" value="TreeGrafter"/>
</dbReference>
<organism evidence="12">
    <name type="scientific">Anopheles atroparvus</name>
    <name type="common">European mosquito</name>
    <dbReference type="NCBI Taxonomy" id="41427"/>
    <lineage>
        <taxon>Eukaryota</taxon>
        <taxon>Metazoa</taxon>
        <taxon>Ecdysozoa</taxon>
        <taxon>Arthropoda</taxon>
        <taxon>Hexapoda</taxon>
        <taxon>Insecta</taxon>
        <taxon>Pterygota</taxon>
        <taxon>Neoptera</taxon>
        <taxon>Endopterygota</taxon>
        <taxon>Diptera</taxon>
        <taxon>Nematocera</taxon>
        <taxon>Culicoidea</taxon>
        <taxon>Culicidae</taxon>
        <taxon>Anophelinae</taxon>
        <taxon>Anopheles</taxon>
    </lineage>
</organism>
<evidence type="ECO:0000256" key="4">
    <source>
        <dbReference type="ARBA" id="ARBA00022737"/>
    </source>
</evidence>
<keyword evidence="6" id="KW-0862">Zinc</keyword>
<evidence type="ECO:0000256" key="9">
    <source>
        <dbReference type="ARBA" id="ARBA00023163"/>
    </source>
</evidence>
<dbReference type="InterPro" id="IPR036236">
    <property type="entry name" value="Znf_C2H2_sf"/>
</dbReference>
<dbReference type="GO" id="GO:0040029">
    <property type="term" value="P:epigenetic regulation of gene expression"/>
    <property type="evidence" value="ECO:0007669"/>
    <property type="project" value="UniProtKB-ARBA"/>
</dbReference>
<dbReference type="EnsemblMetazoa" id="AATE012808-RA">
    <property type="protein sequence ID" value="AATE012808-PA.1"/>
    <property type="gene ID" value="AATE012808"/>
</dbReference>
<dbReference type="Gene3D" id="3.40.1800.20">
    <property type="match status" value="1"/>
</dbReference>
<evidence type="ECO:0000256" key="6">
    <source>
        <dbReference type="ARBA" id="ARBA00022833"/>
    </source>
</evidence>
<dbReference type="Pfam" id="PF07776">
    <property type="entry name" value="zf-AD"/>
    <property type="match status" value="1"/>
</dbReference>
<dbReference type="PANTHER" id="PTHR14003:SF23">
    <property type="entry name" value="ZINC FINGER PROTEIN 143"/>
    <property type="match status" value="1"/>
</dbReference>
<dbReference type="PROSITE" id="PS50157">
    <property type="entry name" value="ZINC_FINGER_C2H2_2"/>
    <property type="match status" value="10"/>
</dbReference>
<evidence type="ECO:0000256" key="3">
    <source>
        <dbReference type="ARBA" id="ARBA00022723"/>
    </source>
</evidence>
<dbReference type="FunFam" id="3.30.160.60:FF:001480">
    <property type="entry name" value="Si:cabz01071911.3"/>
    <property type="match status" value="1"/>
</dbReference>
<evidence type="ECO:0000256" key="8">
    <source>
        <dbReference type="ARBA" id="ARBA00023125"/>
    </source>
</evidence>
<comment type="subcellular location">
    <subcellularLocation>
        <location evidence="1">Nucleus</location>
    </subcellularLocation>
</comment>
<sequence>MMEKEYGELMEPLVIPKDTSEASFRDGNSHYGQLVKMDGSTPSQVREKPKIIYLDRICRTCLVEKEKDQLKDLFEQNLADAIMNCSRVSITESDGLPGHICTDCCMEVERCLNFRQMSEQSDATIRSLIEKSVIIKQDSETKYEVLNVVLTDSDGNTETSAVVVPIEELRFQLVNTNNTSIEQSSSEAVSIPIVESYELDSAHFETAAAEAIPQRNRLEEEFSIQLNPSDLLNEPAPTPPPDNVPSIHYNTNSPQEQDPRESTVYKNLKQELSEFIGNNCVEITKEAEIVDENEDDEIINVDYLKDALTEEYIKIMENQLASSVSGATEEQTEQEHLNNLINASMEAEAPHHSQKTWDSQQEDTKHCKLCDIQFTERRLYRKHVKRKHSEKRFECSHCSKKFIEKSLLNNHMLRHTGEKSHVCNVCDARFYEKTLLNVHMRRHSGAKPYACDKCDKRFATRSILSTHQKVHNDPRPHVCSVCQKAFKLSWQLKAHERIHTNEKPFECPYCQKRFNQNGNLVVHIRTHSGEKPFQCKLCDKAYPSQGELRGHMRQHTGEKKAKKVMCNVCSKAFPANHDLAIHMRTHTKEKPYVCAVCEKRFMLHVHLTVHMRSHTGEKPFACALCEKAFPTSYQLKMHNYVHTGEKNYSCDVCNRKFSSSANRNTHRKTHDRKIS</sequence>
<dbReference type="Gene3D" id="3.30.160.60">
    <property type="entry name" value="Classic Zinc Finger"/>
    <property type="match status" value="10"/>
</dbReference>
<evidence type="ECO:0000256" key="7">
    <source>
        <dbReference type="ARBA" id="ARBA00023015"/>
    </source>
</evidence>
<evidence type="ECO:0000256" key="1">
    <source>
        <dbReference type="ARBA" id="ARBA00004123"/>
    </source>
</evidence>
<dbReference type="PROSITE" id="PS51915">
    <property type="entry name" value="ZAD"/>
    <property type="match status" value="1"/>
</dbReference>
<dbReference type="SUPFAM" id="SSF57667">
    <property type="entry name" value="beta-beta-alpha zinc fingers"/>
    <property type="match status" value="6"/>
</dbReference>
<comment type="similarity">
    <text evidence="2">Belongs to the krueppel C2H2-type zinc-finger protein family.</text>
</comment>
<keyword evidence="4" id="KW-0677">Repeat</keyword>
<dbReference type="GO" id="GO:0008270">
    <property type="term" value="F:zinc ion binding"/>
    <property type="evidence" value="ECO:0007669"/>
    <property type="project" value="UniProtKB-UniRule"/>
</dbReference>
<proteinExistence type="inferred from homology"/>
<dbReference type="SMART" id="SM00868">
    <property type="entry name" value="zf-AD"/>
    <property type="match status" value="1"/>
</dbReference>
<feature type="region of interest" description="Disordered" evidence="11">
    <location>
        <begin position="229"/>
        <end position="259"/>
    </location>
</feature>
<dbReference type="STRING" id="41427.A0A182J7G3"/>
<dbReference type="FunFam" id="3.30.160.60:FF:000072">
    <property type="entry name" value="zinc finger protein 143 isoform X1"/>
    <property type="match status" value="1"/>
</dbReference>
<dbReference type="GO" id="GO:0000981">
    <property type="term" value="F:DNA-binding transcription factor activity, RNA polymerase II-specific"/>
    <property type="evidence" value="ECO:0007669"/>
    <property type="project" value="TreeGrafter"/>
</dbReference>
<accession>A0A182J7G3</accession>
<dbReference type="GO" id="GO:0032502">
    <property type="term" value="P:developmental process"/>
    <property type="evidence" value="ECO:0007669"/>
    <property type="project" value="UniProtKB-ARBA"/>
</dbReference>
<keyword evidence="8" id="KW-0238">DNA-binding</keyword>
<name>A0A182J7G3_ANOAO</name>
<keyword evidence="10" id="KW-0539">Nucleus</keyword>
<dbReference type="GO" id="GO:0000785">
    <property type="term" value="C:chromatin"/>
    <property type="evidence" value="ECO:0007669"/>
    <property type="project" value="UniProtKB-ARBA"/>
</dbReference>
<dbReference type="FunFam" id="3.30.160.60:FF:000690">
    <property type="entry name" value="Zinc finger protein 354C"/>
    <property type="match status" value="1"/>
</dbReference>